<proteinExistence type="predicted"/>
<dbReference type="EMBL" id="MT141234">
    <property type="protein sequence ID" value="QJA56693.1"/>
    <property type="molecule type" value="Genomic_DNA"/>
</dbReference>
<accession>A0A6M3IH16</accession>
<reference evidence="1" key="1">
    <citation type="submission" date="2020-03" db="EMBL/GenBank/DDBJ databases">
        <title>The deep terrestrial virosphere.</title>
        <authorList>
            <person name="Holmfeldt K."/>
            <person name="Nilsson E."/>
            <person name="Simone D."/>
            <person name="Lopez-Fernandez M."/>
            <person name="Wu X."/>
            <person name="de Brujin I."/>
            <person name="Lundin D."/>
            <person name="Andersson A."/>
            <person name="Bertilsson S."/>
            <person name="Dopson M."/>
        </authorList>
    </citation>
    <scope>NUCLEOTIDE SEQUENCE</scope>
    <source>
        <strain evidence="1">MM415B01808</strain>
    </source>
</reference>
<dbReference type="AlphaFoldDB" id="A0A6M3IH16"/>
<sequence>MDIDIQIFKKQLSLHEMETVMKGFPEYAVDCPVSHVFSGGVYIRQILIPKGTLIMGKRHRHETCNILMKGTMSVFVGENEPLNVISGPLIFTSPPLSKKLAYTHEDCVFINIHPTNETDVDKIEQEFIIPEEEYLTVQNSIQKTIDQGERKCLG</sequence>
<organism evidence="1">
    <name type="scientific">viral metagenome</name>
    <dbReference type="NCBI Taxonomy" id="1070528"/>
    <lineage>
        <taxon>unclassified sequences</taxon>
        <taxon>metagenomes</taxon>
        <taxon>organismal metagenomes</taxon>
    </lineage>
</organism>
<protein>
    <submittedName>
        <fullName evidence="1">Uncharacterized protein</fullName>
    </submittedName>
</protein>
<gene>
    <name evidence="1" type="ORF">MM415B01808_0003</name>
</gene>
<evidence type="ECO:0000313" key="1">
    <source>
        <dbReference type="EMBL" id="QJA56693.1"/>
    </source>
</evidence>
<name>A0A6M3IH16_9ZZZZ</name>